<dbReference type="Pfam" id="PF01026">
    <property type="entry name" value="TatD_DNase"/>
    <property type="match status" value="1"/>
</dbReference>
<evidence type="ECO:0000313" key="2">
    <source>
        <dbReference type="EMBL" id="KAF5392325.1"/>
    </source>
</evidence>
<protein>
    <recommendedName>
        <fullName evidence="4">Metallo-dependent hydrolase</fullName>
    </recommendedName>
</protein>
<keyword evidence="1" id="KW-0378">Hydrolase</keyword>
<sequence>MGKSKSTTPAESFLQLPAHPSTAQIVDTHTHLASTFEMYSARYTKKGPPKYGNVYDFVKGMYADKHVEAIVDVWCEAPVRKLWKEFADSALSEQDRISKWGGLQYWFVMGRSTLLTLVLCLKCMQAYIRKKFSVNAFAWLMAFRHEAKLYSDEVEADILEAMKHPRCVGWGEMGLDYHYDNSPRDIQQQVFARQLKQAVKLNKPLTIHTREADDDTERILKEIVPKDHPIHIHCFTDSPDFGQRVLDHFSNLYIGITGVITFATNEDTQTIVRRMAASSVSPLASPLRILLETDAPFMVPANIYSSLYQTPNGNDLKGKRLPVSHSAMIPWTADFVADLVDGRDRAEGDRIDSDWVLRVARDNAKKVYGV</sequence>
<evidence type="ECO:0000313" key="3">
    <source>
        <dbReference type="Proteomes" id="UP000518752"/>
    </source>
</evidence>
<evidence type="ECO:0008006" key="4">
    <source>
        <dbReference type="Google" id="ProtNLM"/>
    </source>
</evidence>
<dbReference type="CDD" id="cd01310">
    <property type="entry name" value="TatD_DNAse"/>
    <property type="match status" value="1"/>
</dbReference>
<organism evidence="2 3">
    <name type="scientific">Collybiopsis confluens</name>
    <dbReference type="NCBI Taxonomy" id="2823264"/>
    <lineage>
        <taxon>Eukaryota</taxon>
        <taxon>Fungi</taxon>
        <taxon>Dikarya</taxon>
        <taxon>Basidiomycota</taxon>
        <taxon>Agaricomycotina</taxon>
        <taxon>Agaricomycetes</taxon>
        <taxon>Agaricomycetidae</taxon>
        <taxon>Agaricales</taxon>
        <taxon>Marasmiineae</taxon>
        <taxon>Omphalotaceae</taxon>
        <taxon>Collybiopsis</taxon>
    </lineage>
</organism>
<comment type="caution">
    <text evidence="2">The sequence shown here is derived from an EMBL/GenBank/DDBJ whole genome shotgun (WGS) entry which is preliminary data.</text>
</comment>
<dbReference type="InterPro" id="IPR032466">
    <property type="entry name" value="Metal_Hydrolase"/>
</dbReference>
<dbReference type="OrthoDB" id="6079689at2759"/>
<accession>A0A8H5I045</accession>
<dbReference type="GO" id="GO:0016788">
    <property type="term" value="F:hydrolase activity, acting on ester bonds"/>
    <property type="evidence" value="ECO:0007669"/>
    <property type="project" value="InterPro"/>
</dbReference>
<dbReference type="InterPro" id="IPR018228">
    <property type="entry name" value="DNase_TatD-rel_CS"/>
</dbReference>
<dbReference type="PANTHER" id="PTHR46363">
    <property type="entry name" value="DEOXYRIBONUCLEASE TATDN2-RELATED"/>
    <property type="match status" value="1"/>
</dbReference>
<dbReference type="InterPro" id="IPR001130">
    <property type="entry name" value="TatD-like"/>
</dbReference>
<gene>
    <name evidence="2" type="ORF">D9757_001365</name>
</gene>
<evidence type="ECO:0000256" key="1">
    <source>
        <dbReference type="ARBA" id="ARBA00022801"/>
    </source>
</evidence>
<dbReference type="Proteomes" id="UP000518752">
    <property type="component" value="Unassembled WGS sequence"/>
</dbReference>
<dbReference type="PROSITE" id="PS01090">
    <property type="entry name" value="TATD_2"/>
    <property type="match status" value="1"/>
</dbReference>
<name>A0A8H5I045_9AGAR</name>
<proteinExistence type="predicted"/>
<dbReference type="SUPFAM" id="SSF51556">
    <property type="entry name" value="Metallo-dependent hydrolases"/>
    <property type="match status" value="1"/>
</dbReference>
<dbReference type="PANTHER" id="PTHR46363:SF1">
    <property type="entry name" value="DEOXYRIBONUCLEASE TATDN2-RELATED"/>
    <property type="match status" value="1"/>
</dbReference>
<dbReference type="Gene3D" id="3.20.20.140">
    <property type="entry name" value="Metal-dependent hydrolases"/>
    <property type="match status" value="1"/>
</dbReference>
<reference evidence="2 3" key="1">
    <citation type="journal article" date="2020" name="ISME J.">
        <title>Uncovering the hidden diversity of litter-decomposition mechanisms in mushroom-forming fungi.</title>
        <authorList>
            <person name="Floudas D."/>
            <person name="Bentzer J."/>
            <person name="Ahren D."/>
            <person name="Johansson T."/>
            <person name="Persson P."/>
            <person name="Tunlid A."/>
        </authorList>
    </citation>
    <scope>NUCLEOTIDE SEQUENCE [LARGE SCALE GENOMIC DNA]</scope>
    <source>
        <strain evidence="2 3">CBS 406.79</strain>
    </source>
</reference>
<dbReference type="EMBL" id="JAACJN010000006">
    <property type="protein sequence ID" value="KAF5392325.1"/>
    <property type="molecule type" value="Genomic_DNA"/>
</dbReference>
<dbReference type="AlphaFoldDB" id="A0A8H5I045"/>
<keyword evidence="3" id="KW-1185">Reference proteome</keyword>